<dbReference type="RefSeq" id="WP_188431286.1">
    <property type="nucleotide sequence ID" value="NZ_BMEX01000004.1"/>
</dbReference>
<dbReference type="SUPFAM" id="SSF53474">
    <property type="entry name" value="alpha/beta-Hydrolases"/>
    <property type="match status" value="1"/>
</dbReference>
<dbReference type="EMBL" id="BMEX01000004">
    <property type="protein sequence ID" value="GGA42141.1"/>
    <property type="molecule type" value="Genomic_DNA"/>
</dbReference>
<evidence type="ECO:0000313" key="2">
    <source>
        <dbReference type="Proteomes" id="UP000617979"/>
    </source>
</evidence>
<reference evidence="2" key="1">
    <citation type="journal article" date="2019" name="Int. J. Syst. Evol. Microbiol.">
        <title>The Global Catalogue of Microorganisms (GCM) 10K type strain sequencing project: providing services to taxonomists for standard genome sequencing and annotation.</title>
        <authorList>
            <consortium name="The Broad Institute Genomics Platform"/>
            <consortium name="The Broad Institute Genome Sequencing Center for Infectious Disease"/>
            <person name="Wu L."/>
            <person name="Ma J."/>
        </authorList>
    </citation>
    <scope>NUCLEOTIDE SEQUENCE [LARGE SCALE GENOMIC DNA]</scope>
    <source>
        <strain evidence="2">CGMCC 1.12404</strain>
    </source>
</reference>
<protein>
    <recommendedName>
        <fullName evidence="3">Enterochelin esterase</fullName>
    </recommendedName>
</protein>
<dbReference type="Proteomes" id="UP000617979">
    <property type="component" value="Unassembled WGS sequence"/>
</dbReference>
<proteinExistence type="predicted"/>
<dbReference type="InterPro" id="IPR029058">
    <property type="entry name" value="AB_hydrolase_fold"/>
</dbReference>
<dbReference type="PANTHER" id="PTHR48098:SF3">
    <property type="entry name" value="IRON(III) ENTEROBACTIN ESTERASE"/>
    <property type="match status" value="1"/>
</dbReference>
<comment type="caution">
    <text evidence="1">The sequence shown here is derived from an EMBL/GenBank/DDBJ whole genome shotgun (WGS) entry which is preliminary data.</text>
</comment>
<dbReference type="Gene3D" id="3.40.50.1820">
    <property type="entry name" value="alpha/beta hydrolase"/>
    <property type="match status" value="1"/>
</dbReference>
<keyword evidence="2" id="KW-1185">Reference proteome</keyword>
<dbReference type="InterPro" id="IPR000801">
    <property type="entry name" value="Esterase-like"/>
</dbReference>
<organism evidence="1 2">
    <name type="scientific">Kroppenstedtia guangzhouensis</name>
    <dbReference type="NCBI Taxonomy" id="1274356"/>
    <lineage>
        <taxon>Bacteria</taxon>
        <taxon>Bacillati</taxon>
        <taxon>Bacillota</taxon>
        <taxon>Bacilli</taxon>
        <taxon>Bacillales</taxon>
        <taxon>Thermoactinomycetaceae</taxon>
        <taxon>Kroppenstedtia</taxon>
    </lineage>
</organism>
<accession>A0ABQ1GEA4</accession>
<dbReference type="PANTHER" id="PTHR48098">
    <property type="entry name" value="ENTEROCHELIN ESTERASE-RELATED"/>
    <property type="match status" value="1"/>
</dbReference>
<evidence type="ECO:0000313" key="1">
    <source>
        <dbReference type="EMBL" id="GGA42141.1"/>
    </source>
</evidence>
<dbReference type="Pfam" id="PF00756">
    <property type="entry name" value="Esterase"/>
    <property type="match status" value="1"/>
</dbReference>
<dbReference type="InterPro" id="IPR050583">
    <property type="entry name" value="Mycobacterial_A85_antigen"/>
</dbReference>
<name>A0ABQ1GEA4_9BACL</name>
<sequence length="242" mass="27456">MDKRYLKRTILKKEIMSDHLGETRQLQVYLPPEYDGSQSYPVIYLQDGDDYFNMGRLATQANRLILDGHAHPFAAVAIPVDKKKRTSEYAPHGERNPLYLRFFTEELVPMVEREFPVAASVDDRVLGGSSLGGTVSLHLALNHPDRFRQILSQSGAFLPPTLEAIRRVESLEGLKIYQTVGKSESDVPTHMGSLNLLARNREVCRALQEKNARVLYSEQEGGHTWGFWQKDLPQALLTFFGK</sequence>
<evidence type="ECO:0008006" key="3">
    <source>
        <dbReference type="Google" id="ProtNLM"/>
    </source>
</evidence>
<gene>
    <name evidence="1" type="ORF">GCM10007416_13880</name>
</gene>